<keyword evidence="3" id="KW-1185">Reference proteome</keyword>
<reference evidence="2" key="1">
    <citation type="submission" date="2020-10" db="EMBL/GenBank/DDBJ databases">
        <title>Unveiling of a novel bifunctional photoreceptor, Dualchrome1, isolated from a cosmopolitan green alga.</title>
        <authorList>
            <person name="Suzuki S."/>
            <person name="Kawachi M."/>
        </authorList>
    </citation>
    <scope>NUCLEOTIDE SEQUENCE</scope>
    <source>
        <strain evidence="2">NIES 2893</strain>
    </source>
</reference>
<feature type="compositionally biased region" description="Basic and acidic residues" evidence="1">
    <location>
        <begin position="106"/>
        <end position="125"/>
    </location>
</feature>
<comment type="caution">
    <text evidence="2">The sequence shown here is derived from an EMBL/GenBank/DDBJ whole genome shotgun (WGS) entry which is preliminary data.</text>
</comment>
<feature type="region of interest" description="Disordered" evidence="1">
    <location>
        <begin position="1"/>
        <end position="56"/>
    </location>
</feature>
<gene>
    <name evidence="2" type="ORF">PPROV_000676900</name>
</gene>
<evidence type="ECO:0000313" key="3">
    <source>
        <dbReference type="Proteomes" id="UP000660262"/>
    </source>
</evidence>
<dbReference type="Proteomes" id="UP000660262">
    <property type="component" value="Unassembled WGS sequence"/>
</dbReference>
<evidence type="ECO:0000256" key="1">
    <source>
        <dbReference type="SAM" id="MobiDB-lite"/>
    </source>
</evidence>
<sequence>MAMASPQAKVPPTSVKVVSSNSLQDTDEAELTAPLPGLSRPSQPFSERSVDLPGGFPSPGFAISATNGERLPAPALTGDALCALELAHRRASILEQKAAQRSSSKSKSDAKKDDSDSAGTKEAHREGLALEKTLAHGKGGDNNVASSSSSRFTTCLSKLAAAAQEMQLLVDLCDHIKATHSIGVRHAAKPRGQARLASVSAEAAVNFGVKKKGAARAEEALRAGAERLKQRASVRSRFARGVRSLRRRWILRGLAVVGVVTDVAPPGATDADAPAHVVAMADDGALRVASPDVDEDVGNDDDDDDDDVRCADVALERWHALSYASMLSRHVAYARKSLTDAAARGEAPDRLTPSHVRDLHSSGDLDVASFLVHQWFVHRLRVDEDDANVSNKSLEVSALTRAQTSLHMILANASLPSRQDE</sequence>
<proteinExistence type="predicted"/>
<protein>
    <submittedName>
        <fullName evidence="2">Uncharacterized protein</fullName>
    </submittedName>
</protein>
<feature type="compositionally biased region" description="Low complexity" evidence="1">
    <location>
        <begin position="10"/>
        <end position="22"/>
    </location>
</feature>
<feature type="region of interest" description="Disordered" evidence="1">
    <location>
        <begin position="95"/>
        <end position="125"/>
    </location>
</feature>
<dbReference type="EMBL" id="BNJQ01000019">
    <property type="protein sequence ID" value="GHP08027.1"/>
    <property type="molecule type" value="Genomic_DNA"/>
</dbReference>
<evidence type="ECO:0000313" key="2">
    <source>
        <dbReference type="EMBL" id="GHP08027.1"/>
    </source>
</evidence>
<accession>A0A830HSU6</accession>
<organism evidence="2 3">
    <name type="scientific">Pycnococcus provasolii</name>
    <dbReference type="NCBI Taxonomy" id="41880"/>
    <lineage>
        <taxon>Eukaryota</taxon>
        <taxon>Viridiplantae</taxon>
        <taxon>Chlorophyta</taxon>
        <taxon>Pseudoscourfieldiophyceae</taxon>
        <taxon>Pseudoscourfieldiales</taxon>
        <taxon>Pycnococcaceae</taxon>
        <taxon>Pycnococcus</taxon>
    </lineage>
</organism>
<name>A0A830HSU6_9CHLO</name>
<dbReference type="AlphaFoldDB" id="A0A830HSU6"/>